<dbReference type="AlphaFoldDB" id="A0A0B2VCW4"/>
<keyword evidence="2" id="KW-1185">Reference proteome</keyword>
<gene>
    <name evidence="1" type="ORF">Tcan_00574</name>
</gene>
<comment type="caution">
    <text evidence="1">The sequence shown here is derived from an EMBL/GenBank/DDBJ whole genome shotgun (WGS) entry which is preliminary data.</text>
</comment>
<evidence type="ECO:0000313" key="1">
    <source>
        <dbReference type="EMBL" id="KHN79304.1"/>
    </source>
</evidence>
<dbReference type="EMBL" id="JPKZ01001927">
    <property type="protein sequence ID" value="KHN79304.1"/>
    <property type="molecule type" value="Genomic_DNA"/>
</dbReference>
<sequence length="114" mass="12981">MCIFPSNKPGNCCLKDVVDSIQCRACDAKYIDRTSRLLRERPRQHFLNMASPLARSYTTHPMVIHTVECPNLQAVNIVVEYFFETKTHLFGKLKSPVSHTQVNQRPTAASNFCP</sequence>
<evidence type="ECO:0000313" key="2">
    <source>
        <dbReference type="Proteomes" id="UP000031036"/>
    </source>
</evidence>
<reference evidence="1 2" key="1">
    <citation type="submission" date="2014-11" db="EMBL/GenBank/DDBJ databases">
        <title>Genetic blueprint of the zoonotic pathogen Toxocara canis.</title>
        <authorList>
            <person name="Zhu X.-Q."/>
            <person name="Korhonen P.K."/>
            <person name="Cai H."/>
            <person name="Young N.D."/>
            <person name="Nejsum P."/>
            <person name="von Samson-Himmelstjerna G."/>
            <person name="Boag P.R."/>
            <person name="Tan P."/>
            <person name="Li Q."/>
            <person name="Min J."/>
            <person name="Yang Y."/>
            <person name="Wang X."/>
            <person name="Fang X."/>
            <person name="Hall R.S."/>
            <person name="Hofmann A."/>
            <person name="Sternberg P.W."/>
            <person name="Jex A.R."/>
            <person name="Gasser R.B."/>
        </authorList>
    </citation>
    <scope>NUCLEOTIDE SEQUENCE [LARGE SCALE GENOMIC DNA]</scope>
    <source>
        <strain evidence="1">PN_DK_2014</strain>
    </source>
</reference>
<dbReference type="Proteomes" id="UP000031036">
    <property type="component" value="Unassembled WGS sequence"/>
</dbReference>
<organism evidence="1 2">
    <name type="scientific">Toxocara canis</name>
    <name type="common">Canine roundworm</name>
    <dbReference type="NCBI Taxonomy" id="6265"/>
    <lineage>
        <taxon>Eukaryota</taxon>
        <taxon>Metazoa</taxon>
        <taxon>Ecdysozoa</taxon>
        <taxon>Nematoda</taxon>
        <taxon>Chromadorea</taxon>
        <taxon>Rhabditida</taxon>
        <taxon>Spirurina</taxon>
        <taxon>Ascaridomorpha</taxon>
        <taxon>Ascaridoidea</taxon>
        <taxon>Toxocaridae</taxon>
        <taxon>Toxocara</taxon>
    </lineage>
</organism>
<feature type="non-terminal residue" evidence="1">
    <location>
        <position position="114"/>
    </location>
</feature>
<accession>A0A0B2VCW4</accession>
<protein>
    <submittedName>
        <fullName evidence="1">Uncharacterized protein</fullName>
    </submittedName>
</protein>
<proteinExistence type="predicted"/>
<name>A0A0B2VCW4_TOXCA</name>